<reference evidence="1 2" key="1">
    <citation type="journal article" date="2016" name="Nat. Commun.">
        <title>Thousands of microbial genomes shed light on interconnected biogeochemical processes in an aquifer system.</title>
        <authorList>
            <person name="Anantharaman K."/>
            <person name="Brown C.T."/>
            <person name="Hug L.A."/>
            <person name="Sharon I."/>
            <person name="Castelle C.J."/>
            <person name="Probst A.J."/>
            <person name="Thomas B.C."/>
            <person name="Singh A."/>
            <person name="Wilkins M.J."/>
            <person name="Karaoz U."/>
            <person name="Brodie E.L."/>
            <person name="Williams K.H."/>
            <person name="Hubbard S.S."/>
            <person name="Banfield J.F."/>
        </authorList>
    </citation>
    <scope>NUCLEOTIDE SEQUENCE [LARGE SCALE GENOMIC DNA]</scope>
</reference>
<evidence type="ECO:0000313" key="2">
    <source>
        <dbReference type="Proteomes" id="UP000177080"/>
    </source>
</evidence>
<name>A0A1F4ZBD5_9BACT</name>
<sequence length="147" mass="16754">MSTKAESAIPRPFQDARVILTQVILGIDEEEAKELIKPVPFGRRSKNGRRGPGRYSIAHELEISEAEKPPKWEQNHVNGGGVWYHGRWIPWNGIKNGHTRRGEIVYIQHKPRLLTATQTGLIAIGELAADQCEGRFSPKEKKRRVWK</sequence>
<protein>
    <submittedName>
        <fullName evidence="1">Uncharacterized protein</fullName>
    </submittedName>
</protein>
<dbReference type="Proteomes" id="UP000177080">
    <property type="component" value="Unassembled WGS sequence"/>
</dbReference>
<comment type="caution">
    <text evidence="1">The sequence shown here is derived from an EMBL/GenBank/DDBJ whole genome shotgun (WGS) entry which is preliminary data.</text>
</comment>
<evidence type="ECO:0000313" key="1">
    <source>
        <dbReference type="EMBL" id="OGD03236.1"/>
    </source>
</evidence>
<proteinExistence type="predicted"/>
<organism evidence="1 2">
    <name type="scientific">Candidatus Amesbacteria bacterium RIFCSPLOWO2_01_FULL_48_25</name>
    <dbReference type="NCBI Taxonomy" id="1797259"/>
    <lineage>
        <taxon>Bacteria</taxon>
        <taxon>Candidatus Amesiibacteriota</taxon>
    </lineage>
</organism>
<dbReference type="AlphaFoldDB" id="A0A1F4ZBD5"/>
<dbReference type="EMBL" id="MEXN01000007">
    <property type="protein sequence ID" value="OGD03236.1"/>
    <property type="molecule type" value="Genomic_DNA"/>
</dbReference>
<accession>A0A1F4ZBD5</accession>
<gene>
    <name evidence="1" type="ORF">A2989_00185</name>
</gene>
<dbReference type="STRING" id="1797259.A2989_00185"/>